<reference evidence="1 2" key="1">
    <citation type="submission" date="2024-09" db="EMBL/GenBank/DDBJ databases">
        <title>A chromosome-level genome assembly of Gray's grenadier anchovy, Coilia grayii.</title>
        <authorList>
            <person name="Fu Z."/>
        </authorList>
    </citation>
    <scope>NUCLEOTIDE SEQUENCE [LARGE SCALE GENOMIC DNA]</scope>
    <source>
        <strain evidence="1">G4</strain>
        <tissue evidence="1">Muscle</tissue>
    </source>
</reference>
<comment type="caution">
    <text evidence="1">The sequence shown here is derived from an EMBL/GenBank/DDBJ whole genome shotgun (WGS) entry which is preliminary data.</text>
</comment>
<proteinExistence type="predicted"/>
<dbReference type="EMBL" id="JBHFQA010000015">
    <property type="protein sequence ID" value="KAL2086238.1"/>
    <property type="molecule type" value="Genomic_DNA"/>
</dbReference>
<evidence type="ECO:0000313" key="1">
    <source>
        <dbReference type="EMBL" id="KAL2086238.1"/>
    </source>
</evidence>
<name>A0ABD1JJT9_9TELE</name>
<organism evidence="1 2">
    <name type="scientific">Coilia grayii</name>
    <name type="common">Gray's grenadier anchovy</name>
    <dbReference type="NCBI Taxonomy" id="363190"/>
    <lineage>
        <taxon>Eukaryota</taxon>
        <taxon>Metazoa</taxon>
        <taxon>Chordata</taxon>
        <taxon>Craniata</taxon>
        <taxon>Vertebrata</taxon>
        <taxon>Euteleostomi</taxon>
        <taxon>Actinopterygii</taxon>
        <taxon>Neopterygii</taxon>
        <taxon>Teleostei</taxon>
        <taxon>Clupei</taxon>
        <taxon>Clupeiformes</taxon>
        <taxon>Clupeoidei</taxon>
        <taxon>Engraulidae</taxon>
        <taxon>Coilinae</taxon>
        <taxon>Coilia</taxon>
    </lineage>
</organism>
<sequence>MLGNVICFDKALSTTRWIESKYAGCNLLQEVQIWLGSWKCVHEVSHDASEEEMVALANEMLLSTETLVGTLVEPTSTQSSTSVKTNTTEAETFAIGENSTVKASSKIRNTNITLDIDLTGIAKNNRRAAAVALTTYTEMGSILQADFFHTINDTEKTMMSPVLSASLPKTPKKTLTSPANFTIKHIQSVIIGTPWILGFFATDSKAVDIVFHVLNSQQGTFIFLLHCVLNQEVQQQYWNWLRKLSHANICQ</sequence>
<keyword evidence="2" id="KW-1185">Reference proteome</keyword>
<protein>
    <submittedName>
        <fullName evidence="1">Uncharacterized protein</fullName>
    </submittedName>
</protein>
<gene>
    <name evidence="1" type="ORF">ACEWY4_017297</name>
</gene>
<evidence type="ECO:0000313" key="2">
    <source>
        <dbReference type="Proteomes" id="UP001591681"/>
    </source>
</evidence>
<dbReference type="PANTHER" id="PTHR12011">
    <property type="entry name" value="ADHESION G-PROTEIN COUPLED RECEPTOR"/>
    <property type="match status" value="1"/>
</dbReference>
<dbReference type="Gene3D" id="1.20.1070.10">
    <property type="entry name" value="Rhodopsin 7-helix transmembrane proteins"/>
    <property type="match status" value="1"/>
</dbReference>
<accession>A0ABD1JJT9</accession>
<dbReference type="PANTHER" id="PTHR12011:SF469">
    <property type="entry name" value="ADHESION G PROTEIN-COUPLED RECEPTOR E1-RELATED"/>
    <property type="match status" value="1"/>
</dbReference>
<dbReference type="AlphaFoldDB" id="A0ABD1JJT9"/>
<dbReference type="Proteomes" id="UP001591681">
    <property type="component" value="Unassembled WGS sequence"/>
</dbReference>